<evidence type="ECO:0000313" key="2">
    <source>
        <dbReference type="EMBL" id="KAJ6639873.1"/>
    </source>
</evidence>
<accession>A0A9Q0S1F3</accession>
<feature type="non-terminal residue" evidence="2">
    <location>
        <position position="1"/>
    </location>
</feature>
<protein>
    <submittedName>
        <fullName evidence="2">Uncharacterized protein</fullName>
    </submittedName>
</protein>
<dbReference type="OrthoDB" id="9901850at2759"/>
<name>A0A9Q0S1F3_9DIPT</name>
<evidence type="ECO:0000256" key="1">
    <source>
        <dbReference type="SAM" id="Coils"/>
    </source>
</evidence>
<keyword evidence="3" id="KW-1185">Reference proteome</keyword>
<evidence type="ECO:0000313" key="3">
    <source>
        <dbReference type="Proteomes" id="UP001151699"/>
    </source>
</evidence>
<sequence>TRAKTAYSKNHPLSTWQIKILEISKDKDIEDPEIQKDVNSIESVVNGCNSADADVDTLQQIQDYIDQNDLKIQYLHEINSTLKEEYDLQSNYENLSQKFKFLKKEEQEQVEKLNESRKKYLLDLELKGTELCKEHAKLLHQIEHLQWHFEKGSSKHEQCHAVALHSCKSSATSLNRSSMNKSFDTANLENTSERLIKAIAELRRRIHNAKDKLDKEIHRKRCVEKNLAELRKDISRQKKLISSKRVTPIPQLPSIRKSACAQ</sequence>
<feature type="coiled-coil region" evidence="1">
    <location>
        <begin position="92"/>
        <end position="123"/>
    </location>
</feature>
<proteinExistence type="predicted"/>
<comment type="caution">
    <text evidence="2">The sequence shown here is derived from an EMBL/GenBank/DDBJ whole genome shotgun (WGS) entry which is preliminary data.</text>
</comment>
<keyword evidence="1" id="KW-0175">Coiled coil</keyword>
<dbReference type="Proteomes" id="UP001151699">
    <property type="component" value="Chromosome X"/>
</dbReference>
<reference evidence="2" key="1">
    <citation type="submission" date="2022-07" db="EMBL/GenBank/DDBJ databases">
        <authorList>
            <person name="Trinca V."/>
            <person name="Uliana J.V.C."/>
            <person name="Torres T.T."/>
            <person name="Ward R.J."/>
            <person name="Monesi N."/>
        </authorList>
    </citation>
    <scope>NUCLEOTIDE SEQUENCE</scope>
    <source>
        <strain evidence="2">HSMRA1968</strain>
        <tissue evidence="2">Whole embryos</tissue>
    </source>
</reference>
<organism evidence="2 3">
    <name type="scientific">Pseudolycoriella hygida</name>
    <dbReference type="NCBI Taxonomy" id="35572"/>
    <lineage>
        <taxon>Eukaryota</taxon>
        <taxon>Metazoa</taxon>
        <taxon>Ecdysozoa</taxon>
        <taxon>Arthropoda</taxon>
        <taxon>Hexapoda</taxon>
        <taxon>Insecta</taxon>
        <taxon>Pterygota</taxon>
        <taxon>Neoptera</taxon>
        <taxon>Endopterygota</taxon>
        <taxon>Diptera</taxon>
        <taxon>Nematocera</taxon>
        <taxon>Sciaroidea</taxon>
        <taxon>Sciaridae</taxon>
        <taxon>Pseudolycoriella</taxon>
    </lineage>
</organism>
<feature type="coiled-coil region" evidence="1">
    <location>
        <begin position="185"/>
        <end position="240"/>
    </location>
</feature>
<dbReference type="EMBL" id="WJQU01000003">
    <property type="protein sequence ID" value="KAJ6639873.1"/>
    <property type="molecule type" value="Genomic_DNA"/>
</dbReference>
<gene>
    <name evidence="2" type="ORF">Bhyg_12620</name>
</gene>
<dbReference type="AlphaFoldDB" id="A0A9Q0S1F3"/>